<dbReference type="Proteomes" id="UP000828390">
    <property type="component" value="Unassembled WGS sequence"/>
</dbReference>
<organism evidence="1 2">
    <name type="scientific">Dreissena polymorpha</name>
    <name type="common">Zebra mussel</name>
    <name type="synonym">Mytilus polymorpha</name>
    <dbReference type="NCBI Taxonomy" id="45954"/>
    <lineage>
        <taxon>Eukaryota</taxon>
        <taxon>Metazoa</taxon>
        <taxon>Spiralia</taxon>
        <taxon>Lophotrochozoa</taxon>
        <taxon>Mollusca</taxon>
        <taxon>Bivalvia</taxon>
        <taxon>Autobranchia</taxon>
        <taxon>Heteroconchia</taxon>
        <taxon>Euheterodonta</taxon>
        <taxon>Imparidentia</taxon>
        <taxon>Neoheterodontei</taxon>
        <taxon>Myida</taxon>
        <taxon>Dreissenoidea</taxon>
        <taxon>Dreissenidae</taxon>
        <taxon>Dreissena</taxon>
    </lineage>
</organism>
<reference evidence="1" key="1">
    <citation type="journal article" date="2019" name="bioRxiv">
        <title>The Genome of the Zebra Mussel, Dreissena polymorpha: A Resource for Invasive Species Research.</title>
        <authorList>
            <person name="McCartney M.A."/>
            <person name="Auch B."/>
            <person name="Kono T."/>
            <person name="Mallez S."/>
            <person name="Zhang Y."/>
            <person name="Obille A."/>
            <person name="Becker A."/>
            <person name="Abrahante J.E."/>
            <person name="Garbe J."/>
            <person name="Badalamenti J.P."/>
            <person name="Herman A."/>
            <person name="Mangelson H."/>
            <person name="Liachko I."/>
            <person name="Sullivan S."/>
            <person name="Sone E.D."/>
            <person name="Koren S."/>
            <person name="Silverstein K.A.T."/>
            <person name="Beckman K.B."/>
            <person name="Gohl D.M."/>
        </authorList>
    </citation>
    <scope>NUCLEOTIDE SEQUENCE</scope>
    <source>
        <strain evidence="1">Duluth1</strain>
        <tissue evidence="1">Whole animal</tissue>
    </source>
</reference>
<protein>
    <submittedName>
        <fullName evidence="1">Uncharacterized protein</fullName>
    </submittedName>
</protein>
<evidence type="ECO:0000313" key="2">
    <source>
        <dbReference type="Proteomes" id="UP000828390"/>
    </source>
</evidence>
<evidence type="ECO:0000313" key="1">
    <source>
        <dbReference type="EMBL" id="KAH3710341.1"/>
    </source>
</evidence>
<dbReference type="EMBL" id="JAIWYP010000014">
    <property type="protein sequence ID" value="KAH3710341.1"/>
    <property type="molecule type" value="Genomic_DNA"/>
</dbReference>
<sequence length="57" mass="6375">MATSLPRQVFFAVYSSSHLRLWSHLGHTAPTSSYNVVIVAGSCMWERPAELCTSDIY</sequence>
<dbReference type="AlphaFoldDB" id="A0A9D4BNF4"/>
<keyword evidence="2" id="KW-1185">Reference proteome</keyword>
<proteinExistence type="predicted"/>
<reference evidence="1" key="2">
    <citation type="submission" date="2020-11" db="EMBL/GenBank/DDBJ databases">
        <authorList>
            <person name="McCartney M.A."/>
            <person name="Auch B."/>
            <person name="Kono T."/>
            <person name="Mallez S."/>
            <person name="Becker A."/>
            <person name="Gohl D.M."/>
            <person name="Silverstein K.A.T."/>
            <person name="Koren S."/>
            <person name="Bechman K.B."/>
            <person name="Herman A."/>
            <person name="Abrahante J.E."/>
            <person name="Garbe J."/>
        </authorList>
    </citation>
    <scope>NUCLEOTIDE SEQUENCE</scope>
    <source>
        <strain evidence="1">Duluth1</strain>
        <tissue evidence="1">Whole animal</tissue>
    </source>
</reference>
<accession>A0A9D4BNF4</accession>
<name>A0A9D4BNF4_DREPO</name>
<gene>
    <name evidence="1" type="ORF">DPMN_069818</name>
</gene>
<comment type="caution">
    <text evidence="1">The sequence shown here is derived from an EMBL/GenBank/DDBJ whole genome shotgun (WGS) entry which is preliminary data.</text>
</comment>